<dbReference type="SUPFAM" id="SSF53056">
    <property type="entry name" value="beta-carbonic anhydrase, cab"/>
    <property type="match status" value="1"/>
</dbReference>
<dbReference type="GO" id="GO:0004089">
    <property type="term" value="F:carbonate dehydratase activity"/>
    <property type="evidence" value="ECO:0007669"/>
    <property type="project" value="InterPro"/>
</dbReference>
<sequence length="158" mass="16871">LILTCRDPRWDPREFWNLPTSTGPAIVRNAGGSAADAVFAIRALATISASRDSALGAVAVIHHLGCAAANYNDNSSKQKFRDLAQGDKGPVEGMLAGFNLEQIVRNDVALIKSDPLLPKDLEVVGFVYDVLTGKTKDVRSSSWTDAGATCDLESTRPT</sequence>
<evidence type="ECO:0000313" key="6">
    <source>
        <dbReference type="Proteomes" id="UP000799441"/>
    </source>
</evidence>
<evidence type="ECO:0000256" key="1">
    <source>
        <dbReference type="ARBA" id="ARBA00006217"/>
    </source>
</evidence>
<feature type="binding site" evidence="4">
    <location>
        <position position="7"/>
    </location>
    <ligand>
        <name>Zn(2+)</name>
        <dbReference type="ChEBI" id="CHEBI:29105"/>
    </ligand>
</feature>
<dbReference type="GO" id="GO:0008270">
    <property type="term" value="F:zinc ion binding"/>
    <property type="evidence" value="ECO:0007669"/>
    <property type="project" value="InterPro"/>
</dbReference>
<evidence type="ECO:0000256" key="4">
    <source>
        <dbReference type="PIRSR" id="PIRSR601765-1"/>
    </source>
</evidence>
<dbReference type="InterPro" id="IPR036874">
    <property type="entry name" value="Carbonic_anhydrase_sf"/>
</dbReference>
<protein>
    <recommendedName>
        <fullName evidence="7">Carbonic anhydrase</fullName>
    </recommendedName>
</protein>
<dbReference type="EMBL" id="MU003927">
    <property type="protein sequence ID" value="KAF2715913.1"/>
    <property type="molecule type" value="Genomic_DNA"/>
</dbReference>
<feature type="non-terminal residue" evidence="5">
    <location>
        <position position="1"/>
    </location>
</feature>
<dbReference type="Proteomes" id="UP000799441">
    <property type="component" value="Unassembled WGS sequence"/>
</dbReference>
<reference evidence="5" key="1">
    <citation type="journal article" date="2020" name="Stud. Mycol.">
        <title>101 Dothideomycetes genomes: a test case for predicting lifestyles and emergence of pathogens.</title>
        <authorList>
            <person name="Haridas S."/>
            <person name="Albert R."/>
            <person name="Binder M."/>
            <person name="Bloem J."/>
            <person name="Labutti K."/>
            <person name="Salamov A."/>
            <person name="Andreopoulos B."/>
            <person name="Baker S."/>
            <person name="Barry K."/>
            <person name="Bills G."/>
            <person name="Bluhm B."/>
            <person name="Cannon C."/>
            <person name="Castanera R."/>
            <person name="Culley D."/>
            <person name="Daum C."/>
            <person name="Ezra D."/>
            <person name="Gonzalez J."/>
            <person name="Henrissat B."/>
            <person name="Kuo A."/>
            <person name="Liang C."/>
            <person name="Lipzen A."/>
            <person name="Lutzoni F."/>
            <person name="Magnuson J."/>
            <person name="Mondo S."/>
            <person name="Nolan M."/>
            <person name="Ohm R."/>
            <person name="Pangilinan J."/>
            <person name="Park H.-J."/>
            <person name="Ramirez L."/>
            <person name="Alfaro M."/>
            <person name="Sun H."/>
            <person name="Tritt A."/>
            <person name="Yoshinaga Y."/>
            <person name="Zwiers L.-H."/>
            <person name="Turgeon B."/>
            <person name="Goodwin S."/>
            <person name="Spatafora J."/>
            <person name="Crous P."/>
            <person name="Grigoriev I."/>
        </authorList>
    </citation>
    <scope>NUCLEOTIDE SEQUENCE</scope>
    <source>
        <strain evidence="5">CBS 116435</strain>
    </source>
</reference>
<dbReference type="PANTHER" id="PTHR43175:SF3">
    <property type="entry name" value="CARBON DISULFIDE HYDROLASE"/>
    <property type="match status" value="1"/>
</dbReference>
<evidence type="ECO:0000256" key="3">
    <source>
        <dbReference type="ARBA" id="ARBA00022833"/>
    </source>
</evidence>
<accession>A0A9P4PY16</accession>
<feature type="binding site" evidence="4">
    <location>
        <position position="63"/>
    </location>
    <ligand>
        <name>Zn(2+)</name>
        <dbReference type="ChEBI" id="CHEBI:29105"/>
    </ligand>
</feature>
<keyword evidence="2 4" id="KW-0479">Metal-binding</keyword>
<evidence type="ECO:0000313" key="5">
    <source>
        <dbReference type="EMBL" id="KAF2715913.1"/>
    </source>
</evidence>
<keyword evidence="6" id="KW-1185">Reference proteome</keyword>
<comment type="similarity">
    <text evidence="1">Belongs to the beta-class carbonic anhydrase family.</text>
</comment>
<proteinExistence type="inferred from homology"/>
<comment type="cofactor">
    <cofactor evidence="4">
        <name>Zn(2+)</name>
        <dbReference type="ChEBI" id="CHEBI:29105"/>
    </cofactor>
    <text evidence="4">Binds 1 zinc ion per subunit.</text>
</comment>
<dbReference type="InterPro" id="IPR001765">
    <property type="entry name" value="Carbonic_anhydrase"/>
</dbReference>
<dbReference type="SMART" id="SM00947">
    <property type="entry name" value="Pro_CA"/>
    <property type="match status" value="1"/>
</dbReference>
<organism evidence="5 6">
    <name type="scientific">Polychaeton citri CBS 116435</name>
    <dbReference type="NCBI Taxonomy" id="1314669"/>
    <lineage>
        <taxon>Eukaryota</taxon>
        <taxon>Fungi</taxon>
        <taxon>Dikarya</taxon>
        <taxon>Ascomycota</taxon>
        <taxon>Pezizomycotina</taxon>
        <taxon>Dothideomycetes</taxon>
        <taxon>Dothideomycetidae</taxon>
        <taxon>Capnodiales</taxon>
        <taxon>Capnodiaceae</taxon>
        <taxon>Polychaeton</taxon>
    </lineage>
</organism>
<name>A0A9P4PY16_9PEZI</name>
<feature type="binding site" evidence="4">
    <location>
        <position position="66"/>
    </location>
    <ligand>
        <name>Zn(2+)</name>
        <dbReference type="ChEBI" id="CHEBI:29105"/>
    </ligand>
</feature>
<evidence type="ECO:0008006" key="7">
    <source>
        <dbReference type="Google" id="ProtNLM"/>
    </source>
</evidence>
<gene>
    <name evidence="5" type="ORF">K431DRAFT_236597</name>
</gene>
<dbReference type="AlphaFoldDB" id="A0A9P4PY16"/>
<comment type="caution">
    <text evidence="5">The sequence shown here is derived from an EMBL/GenBank/DDBJ whole genome shotgun (WGS) entry which is preliminary data.</text>
</comment>
<dbReference type="OrthoDB" id="10248475at2759"/>
<evidence type="ECO:0000256" key="2">
    <source>
        <dbReference type="ARBA" id="ARBA00022723"/>
    </source>
</evidence>
<feature type="binding site" evidence="4">
    <location>
        <position position="5"/>
    </location>
    <ligand>
        <name>Zn(2+)</name>
        <dbReference type="ChEBI" id="CHEBI:29105"/>
    </ligand>
</feature>
<dbReference type="PANTHER" id="PTHR43175">
    <property type="entry name" value="CARBONIC ANHYDRASE"/>
    <property type="match status" value="1"/>
</dbReference>
<keyword evidence="3 4" id="KW-0862">Zinc</keyword>
<dbReference type="Gene3D" id="3.40.1050.10">
    <property type="entry name" value="Carbonic anhydrase"/>
    <property type="match status" value="1"/>
</dbReference>